<dbReference type="GO" id="GO:0000160">
    <property type="term" value="P:phosphorelay signal transduction system"/>
    <property type="evidence" value="ECO:0007669"/>
    <property type="project" value="UniProtKB-KW"/>
</dbReference>
<evidence type="ECO:0000256" key="4">
    <source>
        <dbReference type="ARBA" id="ARBA00022777"/>
    </source>
</evidence>
<dbReference type="GO" id="GO:0004673">
    <property type="term" value="F:protein histidine kinase activity"/>
    <property type="evidence" value="ECO:0007669"/>
    <property type="project" value="UniProtKB-EC"/>
</dbReference>
<dbReference type="CDD" id="cd16917">
    <property type="entry name" value="HATPase_UhpB-NarQ-NarX-like"/>
    <property type="match status" value="1"/>
</dbReference>
<dbReference type="Proteomes" id="UP000321485">
    <property type="component" value="Unassembled WGS sequence"/>
</dbReference>
<evidence type="ECO:0000256" key="5">
    <source>
        <dbReference type="ARBA" id="ARBA00023012"/>
    </source>
</evidence>
<dbReference type="PANTHER" id="PTHR24421:SF10">
    <property type="entry name" value="NITRATE_NITRITE SENSOR PROTEIN NARQ"/>
    <property type="match status" value="1"/>
</dbReference>
<protein>
    <recommendedName>
        <fullName evidence="2">histidine kinase</fullName>
        <ecNumber evidence="2">2.7.13.3</ecNumber>
    </recommendedName>
</protein>
<evidence type="ECO:0000256" key="1">
    <source>
        <dbReference type="ARBA" id="ARBA00000085"/>
    </source>
</evidence>
<evidence type="ECO:0000256" key="6">
    <source>
        <dbReference type="SAM" id="Phobius"/>
    </source>
</evidence>
<proteinExistence type="predicted"/>
<comment type="caution">
    <text evidence="8">The sequence shown here is derived from an EMBL/GenBank/DDBJ whole genome shotgun (WGS) entry which is preliminary data.</text>
</comment>
<reference evidence="8 9" key="1">
    <citation type="journal article" date="2015" name="Stand. Genomic Sci.">
        <title>Genomic Encyclopedia of Bacterial and Archaeal Type Strains, Phase III: the genomes of soil and plant-associated and newly described type strains.</title>
        <authorList>
            <person name="Whitman W.B."/>
            <person name="Woyke T."/>
            <person name="Klenk H.P."/>
            <person name="Zhou Y."/>
            <person name="Lilburn T.G."/>
            <person name="Beck B.J."/>
            <person name="De Vos P."/>
            <person name="Vandamme P."/>
            <person name="Eisen J.A."/>
            <person name="Garrity G."/>
            <person name="Hugenholtz P."/>
            <person name="Kyrpides N.C."/>
        </authorList>
    </citation>
    <scope>NUCLEOTIDE SEQUENCE [LARGE SCALE GENOMIC DNA]</scope>
    <source>
        <strain evidence="8 9">DSM 64</strain>
    </source>
</reference>
<dbReference type="PANTHER" id="PTHR24421">
    <property type="entry name" value="NITRATE/NITRITE SENSOR PROTEIN NARX-RELATED"/>
    <property type="match status" value="1"/>
</dbReference>
<comment type="catalytic activity">
    <reaction evidence="1">
        <text>ATP + protein L-histidine = ADP + protein N-phospho-L-histidine.</text>
        <dbReference type="EC" id="2.7.13.3"/>
    </reaction>
</comment>
<keyword evidence="5" id="KW-0902">Two-component regulatory system</keyword>
<dbReference type="InterPro" id="IPR003594">
    <property type="entry name" value="HATPase_dom"/>
</dbReference>
<keyword evidence="6" id="KW-1133">Transmembrane helix</keyword>
<accession>A0A561XQC3</accession>
<dbReference type="AlphaFoldDB" id="A0A561XQC3"/>
<dbReference type="Gene3D" id="3.30.565.10">
    <property type="entry name" value="Histidine kinase-like ATPase, C-terminal domain"/>
    <property type="match status" value="1"/>
</dbReference>
<gene>
    <name evidence="8" type="ORF">ATF69_2245</name>
</gene>
<evidence type="ECO:0000256" key="3">
    <source>
        <dbReference type="ARBA" id="ARBA00022679"/>
    </source>
</evidence>
<keyword evidence="6" id="KW-0472">Membrane</keyword>
<sequence>MFRTRPPLFAIACMCMWLLQWALLATAFYGYDEERPSDRQWWELAALVISVGLGALLLVQLPRALQWRPRLRLRASAEVTAERRRIAQDLHDNLGAQLVFAMALLETEPPAVRELRSLLDKCMLDLRLVVDSMDAADEPFADRLARLRHRIQPVLDRRGIRMVWDVQIPPLSSFPYADSAMHLVAIVQEALSNVLQHSGATEVSVGVRYRAGAESWCAEVSDNGRGMLLHAGEGSPLGGHGVAGMNHRAQMAGGDLLVLQRPGGGTCIRVVMPGRGSA</sequence>
<keyword evidence="4 8" id="KW-0418">Kinase</keyword>
<keyword evidence="6" id="KW-0812">Transmembrane</keyword>
<dbReference type="EMBL" id="VJWE01000012">
    <property type="protein sequence ID" value="TWG38303.1"/>
    <property type="molecule type" value="Genomic_DNA"/>
</dbReference>
<organism evidence="8 9">
    <name type="scientific">Acidovorax delafieldii</name>
    <name type="common">Pseudomonas delafieldii</name>
    <dbReference type="NCBI Taxonomy" id="47920"/>
    <lineage>
        <taxon>Bacteria</taxon>
        <taxon>Pseudomonadati</taxon>
        <taxon>Pseudomonadota</taxon>
        <taxon>Betaproteobacteria</taxon>
        <taxon>Burkholderiales</taxon>
        <taxon>Comamonadaceae</taxon>
        <taxon>Acidovorax</taxon>
    </lineage>
</organism>
<dbReference type="InterPro" id="IPR036890">
    <property type="entry name" value="HATPase_C_sf"/>
</dbReference>
<dbReference type="SMART" id="SM00387">
    <property type="entry name" value="HATPase_c"/>
    <property type="match status" value="1"/>
</dbReference>
<dbReference type="SUPFAM" id="SSF55874">
    <property type="entry name" value="ATPase domain of HSP90 chaperone/DNA topoisomerase II/histidine kinase"/>
    <property type="match status" value="1"/>
</dbReference>
<evidence type="ECO:0000259" key="7">
    <source>
        <dbReference type="SMART" id="SM00387"/>
    </source>
</evidence>
<evidence type="ECO:0000313" key="9">
    <source>
        <dbReference type="Proteomes" id="UP000321485"/>
    </source>
</evidence>
<name>A0A561XQC3_ACIDE</name>
<dbReference type="Pfam" id="PF02518">
    <property type="entry name" value="HATPase_c"/>
    <property type="match status" value="1"/>
</dbReference>
<dbReference type="EC" id="2.7.13.3" evidence="2"/>
<dbReference type="InterPro" id="IPR050482">
    <property type="entry name" value="Sensor_HK_TwoCompSys"/>
</dbReference>
<feature type="transmembrane region" description="Helical" evidence="6">
    <location>
        <begin position="40"/>
        <end position="61"/>
    </location>
</feature>
<evidence type="ECO:0000256" key="2">
    <source>
        <dbReference type="ARBA" id="ARBA00012438"/>
    </source>
</evidence>
<evidence type="ECO:0000313" key="8">
    <source>
        <dbReference type="EMBL" id="TWG38303.1"/>
    </source>
</evidence>
<feature type="domain" description="Histidine kinase/HSP90-like ATPase" evidence="7">
    <location>
        <begin position="178"/>
        <end position="276"/>
    </location>
</feature>
<keyword evidence="3" id="KW-0808">Transferase</keyword>